<protein>
    <submittedName>
        <fullName evidence="8">Chromosome transmission fidelity protein 8</fullName>
    </submittedName>
</protein>
<dbReference type="RefSeq" id="XP_028482985.1">
    <property type="nucleotide sequence ID" value="XM_028633080.1"/>
</dbReference>
<dbReference type="EMBL" id="RCNU01000010">
    <property type="protein sequence ID" value="RWQ93340.1"/>
    <property type="molecule type" value="Genomic_DNA"/>
</dbReference>
<dbReference type="Pfam" id="PF09696">
    <property type="entry name" value="Ctf8"/>
    <property type="match status" value="1"/>
</dbReference>
<comment type="similarity">
    <text evidence="6">Belongs to the CTF8 family.</text>
</comment>
<accession>A0A443HNH3</accession>
<reference evidence="8 9" key="1">
    <citation type="journal article" date="2018" name="Front. Microbiol.">
        <title>Genomic and genetic insights into a cosmopolitan fungus, Paecilomyces variotii (Eurotiales).</title>
        <authorList>
            <person name="Urquhart A.S."/>
            <person name="Mondo S.J."/>
            <person name="Makela M.R."/>
            <person name="Hane J.K."/>
            <person name="Wiebenga A."/>
            <person name="He G."/>
            <person name="Mihaltcheva S."/>
            <person name="Pangilinan J."/>
            <person name="Lipzen A."/>
            <person name="Barry K."/>
            <person name="de Vries R.P."/>
            <person name="Grigoriev I.V."/>
            <person name="Idnurm A."/>
        </authorList>
    </citation>
    <scope>NUCLEOTIDE SEQUENCE [LARGE SCALE GENOMIC DNA]</scope>
    <source>
        <strain evidence="8 9">CBS 101075</strain>
    </source>
</reference>
<evidence type="ECO:0000256" key="2">
    <source>
        <dbReference type="ARBA" id="ARBA00022705"/>
    </source>
</evidence>
<comment type="caution">
    <text evidence="8">The sequence shown here is derived from an EMBL/GenBank/DDBJ whole genome shotgun (WGS) entry which is preliminary data.</text>
</comment>
<dbReference type="GeneID" id="39602357"/>
<evidence type="ECO:0000256" key="3">
    <source>
        <dbReference type="ARBA" id="ARBA00023125"/>
    </source>
</evidence>
<dbReference type="PANTHER" id="PTHR28605">
    <property type="entry name" value="CTF8, CHROMOSOME TRANSMISSION FIDELITY FACTOR 8 HOMOLOG (S. CEREVISIAE)"/>
    <property type="match status" value="1"/>
</dbReference>
<dbReference type="AlphaFoldDB" id="A0A443HNH3"/>
<organism evidence="8 9">
    <name type="scientific">Byssochlamys spectabilis</name>
    <name type="common">Paecilomyces variotii</name>
    <dbReference type="NCBI Taxonomy" id="264951"/>
    <lineage>
        <taxon>Eukaryota</taxon>
        <taxon>Fungi</taxon>
        <taxon>Dikarya</taxon>
        <taxon>Ascomycota</taxon>
        <taxon>Pezizomycotina</taxon>
        <taxon>Eurotiomycetes</taxon>
        <taxon>Eurotiomycetidae</taxon>
        <taxon>Eurotiales</taxon>
        <taxon>Thermoascaceae</taxon>
        <taxon>Paecilomyces</taxon>
    </lineage>
</organism>
<keyword evidence="9" id="KW-1185">Reference proteome</keyword>
<dbReference type="VEuPathDB" id="FungiDB:C8Q69DRAFT_509287"/>
<comment type="subcellular location">
    <subcellularLocation>
        <location evidence="1">Nucleus</location>
    </subcellularLocation>
</comment>
<dbReference type="PANTHER" id="PTHR28605:SF1">
    <property type="entry name" value="CHROMOSOME TRANSMISSION FIDELITY FACTOR 8"/>
    <property type="match status" value="1"/>
</dbReference>
<keyword evidence="4" id="KW-0539">Nucleus</keyword>
<dbReference type="InterPro" id="IPR018607">
    <property type="entry name" value="Ctf8"/>
</dbReference>
<dbReference type="GO" id="GO:0006260">
    <property type="term" value="P:DNA replication"/>
    <property type="evidence" value="ECO:0007669"/>
    <property type="project" value="UniProtKB-KW"/>
</dbReference>
<evidence type="ECO:0000256" key="4">
    <source>
        <dbReference type="ARBA" id="ARBA00023242"/>
    </source>
</evidence>
<evidence type="ECO:0000256" key="6">
    <source>
        <dbReference type="ARBA" id="ARBA00038447"/>
    </source>
</evidence>
<evidence type="ECO:0000256" key="7">
    <source>
        <dbReference type="SAM" id="MobiDB-lite"/>
    </source>
</evidence>
<feature type="region of interest" description="Disordered" evidence="7">
    <location>
        <begin position="43"/>
        <end position="63"/>
    </location>
</feature>
<evidence type="ECO:0000313" key="8">
    <source>
        <dbReference type="EMBL" id="RWQ93340.1"/>
    </source>
</evidence>
<evidence type="ECO:0000256" key="1">
    <source>
        <dbReference type="ARBA" id="ARBA00004123"/>
    </source>
</evidence>
<keyword evidence="2" id="KW-0235">DNA replication</keyword>
<dbReference type="GO" id="GO:0003677">
    <property type="term" value="F:DNA binding"/>
    <property type="evidence" value="ECO:0007669"/>
    <property type="project" value="UniProtKB-KW"/>
</dbReference>
<dbReference type="Proteomes" id="UP000283841">
    <property type="component" value="Unassembled WGS sequence"/>
</dbReference>
<dbReference type="GO" id="GO:0031390">
    <property type="term" value="C:Ctf18 RFC-like complex"/>
    <property type="evidence" value="ECO:0007669"/>
    <property type="project" value="InterPro"/>
</dbReference>
<dbReference type="GO" id="GO:0007064">
    <property type="term" value="P:mitotic sister chromatid cohesion"/>
    <property type="evidence" value="ECO:0007669"/>
    <property type="project" value="InterPro"/>
</dbReference>
<evidence type="ECO:0000313" key="9">
    <source>
        <dbReference type="Proteomes" id="UP000283841"/>
    </source>
</evidence>
<sequence>MPSITLHPRAAQAASQKPFYNPLPQLLQTPSGLAILELQGTINIPSPDENQDQDMDEGRDTGLSQGAEASVVETPIGKLTFPGYSPQNPADDTKWMKRVYLYVGKYQRMTGEVKKLPKPLAVVQRRQRTDARDGNTGVTEGEDELEIVEIVKYKILFGSRPEPLVNE</sequence>
<keyword evidence="3" id="KW-0238">DNA-binding</keyword>
<dbReference type="OrthoDB" id="121932at2759"/>
<gene>
    <name evidence="8" type="ORF">C8Q69DRAFT_509287</name>
</gene>
<proteinExistence type="inferred from homology"/>
<name>A0A443HNH3_BYSSP</name>
<dbReference type="STRING" id="264951.A0A443HNH3"/>
<keyword evidence="5" id="KW-0131">Cell cycle</keyword>
<evidence type="ECO:0000256" key="5">
    <source>
        <dbReference type="ARBA" id="ARBA00023306"/>
    </source>
</evidence>